<dbReference type="Pfam" id="PF16068">
    <property type="entry name" value="DUF4810"/>
    <property type="match status" value="1"/>
</dbReference>
<reference evidence="1" key="1">
    <citation type="journal article" date="2018" name="Int. J. Syst. Evol. Microbiol.">
        <title>Neptunicella marina gen. nov., sp. nov., isolated from surface seawater.</title>
        <authorList>
            <person name="Liu X."/>
            <person name="Lai Q."/>
            <person name="Du Y."/>
            <person name="Zhang X."/>
            <person name="Liu Z."/>
            <person name="Sun F."/>
            <person name="Shao Z."/>
        </authorList>
    </citation>
    <scope>NUCLEOTIDE SEQUENCE</scope>
    <source>
        <strain evidence="1">S27-2</strain>
    </source>
</reference>
<proteinExistence type="predicted"/>
<dbReference type="AlphaFoldDB" id="A0A8J6IRY5"/>
<keyword evidence="2" id="KW-1185">Reference proteome</keyword>
<accession>A0A8J6IRY5</accession>
<comment type="caution">
    <text evidence="1">The sequence shown here is derived from an EMBL/GenBank/DDBJ whole genome shotgun (WGS) entry which is preliminary data.</text>
</comment>
<dbReference type="RefSeq" id="WP_186506883.1">
    <property type="nucleotide sequence ID" value="NZ_JACNEP010000007.1"/>
</dbReference>
<sequence length="120" mass="13517">MRRTLISLSLLIGLCACKTTEPLYYYGEYNQAVYSYFKSDELSQQEQIAALNQVIQKAASKGKAVPPGVHAQLGMLYFENGNQTLGEQHFMEEKQRFPESAQYIDFLLNAAKKGGQNETN</sequence>
<dbReference type="InterPro" id="IPR014508">
    <property type="entry name" value="UCP020555_TPR-like"/>
</dbReference>
<dbReference type="Proteomes" id="UP000601768">
    <property type="component" value="Unassembled WGS sequence"/>
</dbReference>
<reference evidence="1" key="2">
    <citation type="submission" date="2020-08" db="EMBL/GenBank/DDBJ databases">
        <authorList>
            <person name="Lai Q."/>
        </authorList>
    </citation>
    <scope>NUCLEOTIDE SEQUENCE</scope>
    <source>
        <strain evidence="1">S27-2</strain>
    </source>
</reference>
<protein>
    <submittedName>
        <fullName evidence="1">DUF4810 domain-containing protein</fullName>
    </submittedName>
</protein>
<organism evidence="1 2">
    <name type="scientific">Neptunicella marina</name>
    <dbReference type="NCBI Taxonomy" id="2125989"/>
    <lineage>
        <taxon>Bacteria</taxon>
        <taxon>Pseudomonadati</taxon>
        <taxon>Pseudomonadota</taxon>
        <taxon>Gammaproteobacteria</taxon>
        <taxon>Alteromonadales</taxon>
        <taxon>Alteromonadaceae</taxon>
        <taxon>Neptunicella</taxon>
    </lineage>
</organism>
<dbReference type="PROSITE" id="PS51257">
    <property type="entry name" value="PROKAR_LIPOPROTEIN"/>
    <property type="match status" value="1"/>
</dbReference>
<evidence type="ECO:0000313" key="1">
    <source>
        <dbReference type="EMBL" id="MBC3766360.1"/>
    </source>
</evidence>
<evidence type="ECO:0000313" key="2">
    <source>
        <dbReference type="Proteomes" id="UP000601768"/>
    </source>
</evidence>
<dbReference type="EMBL" id="JACNEP010000007">
    <property type="protein sequence ID" value="MBC3766360.1"/>
    <property type="molecule type" value="Genomic_DNA"/>
</dbReference>
<name>A0A8J6IRY5_9ALTE</name>
<gene>
    <name evidence="1" type="ORF">H8B19_10750</name>
</gene>
<dbReference type="PIRSF" id="PIRSF020555">
    <property type="entry name" value="UCP020555"/>
    <property type="match status" value="1"/>
</dbReference>